<protein>
    <submittedName>
        <fullName evidence="2">Winged helix-turn-helix transcriptional regulator</fullName>
    </submittedName>
</protein>
<comment type="caution">
    <text evidence="2">The sequence shown here is derived from an EMBL/GenBank/DDBJ whole genome shotgun (WGS) entry which is preliminary data.</text>
</comment>
<name>A0A6L6J9B4_9RHOB</name>
<dbReference type="AlphaFoldDB" id="A0A6L6J9B4"/>
<gene>
    <name evidence="2" type="ORF">GL286_10230</name>
</gene>
<organism evidence="2 3">
    <name type="scientific">Paracoccus aestuariivivens</name>
    <dbReference type="NCBI Taxonomy" id="1820333"/>
    <lineage>
        <taxon>Bacteria</taxon>
        <taxon>Pseudomonadati</taxon>
        <taxon>Pseudomonadota</taxon>
        <taxon>Alphaproteobacteria</taxon>
        <taxon>Rhodobacterales</taxon>
        <taxon>Paracoccaceae</taxon>
        <taxon>Paracoccus</taxon>
    </lineage>
</organism>
<evidence type="ECO:0000259" key="1">
    <source>
        <dbReference type="PROSITE" id="PS50531"/>
    </source>
</evidence>
<feature type="non-terminal residue" evidence="2">
    <location>
        <position position="112"/>
    </location>
</feature>
<dbReference type="InterPro" id="IPR017894">
    <property type="entry name" value="HTH_IS21_transposase_type"/>
</dbReference>
<dbReference type="Gene3D" id="1.10.10.60">
    <property type="entry name" value="Homeodomain-like"/>
    <property type="match status" value="1"/>
</dbReference>
<dbReference type="Pfam" id="PF13412">
    <property type="entry name" value="HTH_24"/>
    <property type="match status" value="1"/>
</dbReference>
<accession>A0A6L6J9B4</accession>
<reference evidence="2 3" key="1">
    <citation type="submission" date="2019-11" db="EMBL/GenBank/DDBJ databases">
        <authorList>
            <person name="Dong K."/>
        </authorList>
    </citation>
    <scope>NUCLEOTIDE SEQUENCE [LARGE SCALE GENOMIC DNA]</scope>
    <source>
        <strain evidence="2 3">NBRC 111993</strain>
    </source>
</reference>
<evidence type="ECO:0000313" key="3">
    <source>
        <dbReference type="Proteomes" id="UP000478183"/>
    </source>
</evidence>
<feature type="domain" description="HTH IS21-type" evidence="1">
    <location>
        <begin position="6"/>
        <end position="68"/>
    </location>
</feature>
<dbReference type="Proteomes" id="UP000478183">
    <property type="component" value="Unassembled WGS sequence"/>
</dbReference>
<dbReference type="EMBL" id="WMIE01000004">
    <property type="protein sequence ID" value="MTH78106.1"/>
    <property type="molecule type" value="Genomic_DNA"/>
</dbReference>
<proteinExistence type="predicted"/>
<dbReference type="PROSITE" id="PS50531">
    <property type="entry name" value="HTH_IS21"/>
    <property type="match status" value="1"/>
</dbReference>
<keyword evidence="3" id="KW-1185">Reference proteome</keyword>
<sequence length="112" mass="13046">MIRMGLFAIIRRMHMRQRLSIREIARRTGLSRNTIAKHLAAETIEPKFSIPERPSKLDPFAEKLSGWLKTEAGKSRKQRRTLKQMHADLVKLGFTGSYGRVAAFARQWRLDR</sequence>
<evidence type="ECO:0000313" key="2">
    <source>
        <dbReference type="EMBL" id="MTH78106.1"/>
    </source>
</evidence>